<dbReference type="PANTHER" id="PTHR11064:SF9">
    <property type="entry name" value="NUCLEAR TRANSCRIPTION FACTOR Y SUBUNIT BETA"/>
    <property type="match status" value="1"/>
</dbReference>
<protein>
    <recommendedName>
        <fullName evidence="5">Transcription factor CBF/NF-Y/archaeal histone domain-containing protein</fullName>
    </recommendedName>
</protein>
<dbReference type="GO" id="GO:0000978">
    <property type="term" value="F:RNA polymerase II cis-regulatory region sequence-specific DNA binding"/>
    <property type="evidence" value="ECO:0007669"/>
    <property type="project" value="TreeGrafter"/>
</dbReference>
<dbReference type="AlphaFoldDB" id="A0A1B6JB70"/>
<name>A0A1B6JB70_9HEMI</name>
<keyword evidence="3" id="KW-0238">DNA-binding</keyword>
<dbReference type="PANTHER" id="PTHR11064">
    <property type="entry name" value="CCAAT-BINDING TRANSCRIPTION FACTOR-RELATED"/>
    <property type="match status" value="1"/>
</dbReference>
<keyword evidence="4" id="KW-0804">Transcription</keyword>
<dbReference type="GO" id="GO:0046982">
    <property type="term" value="F:protein heterodimerization activity"/>
    <property type="evidence" value="ECO:0007669"/>
    <property type="project" value="InterPro"/>
</dbReference>
<reference evidence="6" key="1">
    <citation type="submission" date="2015-11" db="EMBL/GenBank/DDBJ databases">
        <title>De novo transcriptome assembly of four potential Pierce s Disease insect vectors from Arizona vineyards.</title>
        <authorList>
            <person name="Tassone E.E."/>
        </authorList>
    </citation>
    <scope>NUCLEOTIDE SEQUENCE</scope>
</reference>
<dbReference type="GO" id="GO:0016602">
    <property type="term" value="C:CCAAT-binding factor complex"/>
    <property type="evidence" value="ECO:0007669"/>
    <property type="project" value="InterPro"/>
</dbReference>
<feature type="non-terminal residue" evidence="6">
    <location>
        <position position="1"/>
    </location>
</feature>
<dbReference type="Gene3D" id="1.10.20.10">
    <property type="entry name" value="Histone, subunit A"/>
    <property type="match status" value="1"/>
</dbReference>
<accession>A0A1B6JB70</accession>
<dbReference type="InterPro" id="IPR003958">
    <property type="entry name" value="CBFA_NFYB_domain"/>
</dbReference>
<comment type="similarity">
    <text evidence="1">Belongs to the NFYB/HAP3 subunit family.</text>
</comment>
<organism evidence="6">
    <name type="scientific">Homalodisca liturata</name>
    <dbReference type="NCBI Taxonomy" id="320908"/>
    <lineage>
        <taxon>Eukaryota</taxon>
        <taxon>Metazoa</taxon>
        <taxon>Ecdysozoa</taxon>
        <taxon>Arthropoda</taxon>
        <taxon>Hexapoda</taxon>
        <taxon>Insecta</taxon>
        <taxon>Pterygota</taxon>
        <taxon>Neoptera</taxon>
        <taxon>Paraneoptera</taxon>
        <taxon>Hemiptera</taxon>
        <taxon>Auchenorrhyncha</taxon>
        <taxon>Membracoidea</taxon>
        <taxon>Cicadellidae</taxon>
        <taxon>Cicadellinae</taxon>
        <taxon>Proconiini</taxon>
        <taxon>Homalodisca</taxon>
    </lineage>
</organism>
<dbReference type="SUPFAM" id="SSF47113">
    <property type="entry name" value="Histone-fold"/>
    <property type="match status" value="1"/>
</dbReference>
<dbReference type="Pfam" id="PF00808">
    <property type="entry name" value="CBFD_NFYB_HMF"/>
    <property type="match status" value="1"/>
</dbReference>
<keyword evidence="2" id="KW-0805">Transcription regulation</keyword>
<evidence type="ECO:0000259" key="5">
    <source>
        <dbReference type="Pfam" id="PF00808"/>
    </source>
</evidence>
<evidence type="ECO:0000256" key="1">
    <source>
        <dbReference type="ARBA" id="ARBA00009053"/>
    </source>
</evidence>
<dbReference type="CDD" id="cd22907">
    <property type="entry name" value="HFD_NFYB"/>
    <property type="match status" value="1"/>
</dbReference>
<proteinExistence type="inferred from homology"/>
<evidence type="ECO:0000256" key="3">
    <source>
        <dbReference type="ARBA" id="ARBA00023125"/>
    </source>
</evidence>
<dbReference type="InterPro" id="IPR009072">
    <property type="entry name" value="Histone-fold"/>
</dbReference>
<evidence type="ECO:0000313" key="6">
    <source>
        <dbReference type="EMBL" id="JAS96273.1"/>
    </source>
</evidence>
<dbReference type="GO" id="GO:0001228">
    <property type="term" value="F:DNA-binding transcription activator activity, RNA polymerase II-specific"/>
    <property type="evidence" value="ECO:0007669"/>
    <property type="project" value="InterPro"/>
</dbReference>
<dbReference type="EMBL" id="GECU01011433">
    <property type="protein sequence ID" value="JAS96273.1"/>
    <property type="molecule type" value="Transcribed_RNA"/>
</dbReference>
<sequence>RRPFHVLRPDGGFHVSNRFIFRPLKMGLRHGRMKNMLAEMEDQCGETFLKTTDRLLPVANISKIMKNSIPPSAKVSKDSKDMMQRSASEFIAIVTCRAKNICDLETRKTITGDDLIRAMDDLDMPYYAEIARKYYDQYKALMERGKKDADGGSRNYGSF</sequence>
<evidence type="ECO:0000256" key="4">
    <source>
        <dbReference type="ARBA" id="ARBA00023163"/>
    </source>
</evidence>
<gene>
    <name evidence="6" type="ORF">g.2182</name>
</gene>
<dbReference type="InterPro" id="IPR027113">
    <property type="entry name" value="Transc_fact_NFYB/HAP3"/>
</dbReference>
<evidence type="ECO:0000256" key="2">
    <source>
        <dbReference type="ARBA" id="ARBA00023015"/>
    </source>
</evidence>
<feature type="domain" description="Transcription factor CBF/NF-Y/archaeal histone" evidence="5">
    <location>
        <begin position="55"/>
        <end position="119"/>
    </location>
</feature>